<feature type="chain" id="PRO_5043425848" evidence="11">
    <location>
        <begin position="21"/>
        <end position="402"/>
    </location>
</feature>
<evidence type="ECO:0000256" key="3">
    <source>
        <dbReference type="ARBA" id="ARBA00022448"/>
    </source>
</evidence>
<dbReference type="CDD" id="cd00342">
    <property type="entry name" value="gram_neg_porins"/>
    <property type="match status" value="1"/>
</dbReference>
<dbReference type="PANTHER" id="PTHR34501">
    <property type="entry name" value="PROTEIN YDDL-RELATED"/>
    <property type="match status" value="1"/>
</dbReference>
<evidence type="ECO:0000256" key="4">
    <source>
        <dbReference type="ARBA" id="ARBA00022452"/>
    </source>
</evidence>
<dbReference type="InterPro" id="IPR023614">
    <property type="entry name" value="Porin_dom_sf"/>
</dbReference>
<evidence type="ECO:0000256" key="11">
    <source>
        <dbReference type="SAM" id="SignalP"/>
    </source>
</evidence>
<keyword evidence="4" id="KW-1134">Transmembrane beta strand</keyword>
<dbReference type="InterPro" id="IPR033900">
    <property type="entry name" value="Gram_neg_porin_domain"/>
</dbReference>
<comment type="subunit">
    <text evidence="2">Homotrimer.</text>
</comment>
<keyword evidence="7" id="KW-0406">Ion transport</keyword>
<dbReference type="Pfam" id="PF13609">
    <property type="entry name" value="Porin_4"/>
    <property type="match status" value="1"/>
</dbReference>
<dbReference type="InterPro" id="IPR050298">
    <property type="entry name" value="Gram-neg_bact_OMP"/>
</dbReference>
<evidence type="ECO:0000256" key="9">
    <source>
        <dbReference type="ARBA" id="ARBA00023136"/>
    </source>
</evidence>
<evidence type="ECO:0000313" key="13">
    <source>
        <dbReference type="EMBL" id="XCC57825.1"/>
    </source>
</evidence>
<keyword evidence="5" id="KW-0812">Transmembrane</keyword>
<dbReference type="GO" id="GO:0046930">
    <property type="term" value="C:pore complex"/>
    <property type="evidence" value="ECO:0007669"/>
    <property type="project" value="UniProtKB-KW"/>
</dbReference>
<protein>
    <submittedName>
        <fullName evidence="13">Porin</fullName>
    </submittedName>
</protein>
<keyword evidence="3" id="KW-0813">Transport</keyword>
<keyword evidence="9" id="KW-0472">Membrane</keyword>
<evidence type="ECO:0000256" key="7">
    <source>
        <dbReference type="ARBA" id="ARBA00023065"/>
    </source>
</evidence>
<dbReference type="GO" id="GO:0015288">
    <property type="term" value="F:porin activity"/>
    <property type="evidence" value="ECO:0007669"/>
    <property type="project" value="UniProtKB-KW"/>
</dbReference>
<dbReference type="GO" id="GO:0006811">
    <property type="term" value="P:monoatomic ion transport"/>
    <property type="evidence" value="ECO:0007669"/>
    <property type="project" value="UniProtKB-KW"/>
</dbReference>
<evidence type="ECO:0000256" key="10">
    <source>
        <dbReference type="ARBA" id="ARBA00023237"/>
    </source>
</evidence>
<dbReference type="GO" id="GO:0009279">
    <property type="term" value="C:cell outer membrane"/>
    <property type="evidence" value="ECO:0007669"/>
    <property type="project" value="UniProtKB-SubCell"/>
</dbReference>
<organism evidence="13">
    <name type="scientific">Polynucleobacter sp. UK-FUSCHL-C3</name>
    <dbReference type="NCBI Taxonomy" id="2955208"/>
    <lineage>
        <taxon>Bacteria</taxon>
        <taxon>Pseudomonadati</taxon>
        <taxon>Pseudomonadota</taxon>
        <taxon>Betaproteobacteria</taxon>
        <taxon>Burkholderiales</taxon>
        <taxon>Burkholderiaceae</taxon>
        <taxon>Polynucleobacter</taxon>
    </lineage>
</organism>
<sequence>MKKSLFALAAVSAFAGVAQAQSSVTVYGLVDAGVGVTNIDYNTVQKQNQTTIGGFQSGNGTGNLSGSRLGFRGVEDLGGGDRAGFVLETAINYNNATAPTVAATMTDVAGATNATMFGNVRQAYASLGNSKFGELRIGTQNSLLKDATEGFDPQGGPNMTGSGSLYQQGTVTRYSQAATYQAPTMAGITLRVQTTVDGTASNNGGATAANAVPTSNRSSSASLDFTQGPIKVGGIYERRTTWALNVGTAAAAASGGAGNGFNQMVAVGPGGTLSAIAPSINYYALGASYDLKMVKPAVLYYNQSVNGANTQQSGTTSGVLFGLTAPLSAALTVTASYTGGKVTNNNTGVYDTAGMQFVANYNLSKRTGVYAGYGSTDWKSKIPTTTASVTYQQYTIGMRHTF</sequence>
<gene>
    <name evidence="13" type="ORF">NKE59_00590</name>
</gene>
<keyword evidence="8" id="KW-0626">Porin</keyword>
<evidence type="ECO:0000256" key="5">
    <source>
        <dbReference type="ARBA" id="ARBA00022692"/>
    </source>
</evidence>
<keyword evidence="6 11" id="KW-0732">Signal</keyword>
<dbReference type="AlphaFoldDB" id="A0AAU8A361"/>
<feature type="signal peptide" evidence="11">
    <location>
        <begin position="1"/>
        <end position="20"/>
    </location>
</feature>
<dbReference type="PANTHER" id="PTHR34501:SF9">
    <property type="entry name" value="MAJOR OUTER MEMBRANE PROTEIN P.IA"/>
    <property type="match status" value="1"/>
</dbReference>
<dbReference type="SUPFAM" id="SSF56935">
    <property type="entry name" value="Porins"/>
    <property type="match status" value="1"/>
</dbReference>
<evidence type="ECO:0000256" key="2">
    <source>
        <dbReference type="ARBA" id="ARBA00011233"/>
    </source>
</evidence>
<name>A0AAU8A361_9BURK</name>
<comment type="subcellular location">
    <subcellularLocation>
        <location evidence="1">Cell outer membrane</location>
        <topology evidence="1">Multi-pass membrane protein</topology>
    </subcellularLocation>
</comment>
<dbReference type="RefSeq" id="WP_353438925.1">
    <property type="nucleotide sequence ID" value="NZ_CP099959.1"/>
</dbReference>
<dbReference type="Gene3D" id="2.40.160.10">
    <property type="entry name" value="Porin"/>
    <property type="match status" value="1"/>
</dbReference>
<evidence type="ECO:0000259" key="12">
    <source>
        <dbReference type="Pfam" id="PF13609"/>
    </source>
</evidence>
<proteinExistence type="predicted"/>
<accession>A0AAU8A361</accession>
<reference evidence="13" key="1">
    <citation type="submission" date="2022-06" db="EMBL/GenBank/DDBJ databases">
        <title>New Polynucleobacter species.</title>
        <authorList>
            <person name="Hahn M.W."/>
        </authorList>
    </citation>
    <scope>NUCLEOTIDE SEQUENCE</scope>
    <source>
        <strain evidence="13">UK-FUSCHL-C3</strain>
    </source>
</reference>
<evidence type="ECO:0000256" key="6">
    <source>
        <dbReference type="ARBA" id="ARBA00022729"/>
    </source>
</evidence>
<keyword evidence="10" id="KW-0998">Cell outer membrane</keyword>
<evidence type="ECO:0000256" key="1">
    <source>
        <dbReference type="ARBA" id="ARBA00004571"/>
    </source>
</evidence>
<evidence type="ECO:0000256" key="8">
    <source>
        <dbReference type="ARBA" id="ARBA00023114"/>
    </source>
</evidence>
<dbReference type="EMBL" id="CP099959">
    <property type="protein sequence ID" value="XCC57825.1"/>
    <property type="molecule type" value="Genomic_DNA"/>
</dbReference>
<feature type="domain" description="Porin" evidence="12">
    <location>
        <begin position="7"/>
        <end position="377"/>
    </location>
</feature>